<dbReference type="EMBL" id="CP015118">
    <property type="protein sequence ID" value="ARN22507.1"/>
    <property type="molecule type" value="Genomic_DNA"/>
</dbReference>
<dbReference type="OrthoDB" id="6065082at2"/>
<accession>A0A1W6LE56</accession>
<evidence type="ECO:0000313" key="2">
    <source>
        <dbReference type="Proteomes" id="UP000193427"/>
    </source>
</evidence>
<dbReference type="STRING" id="946333.A4W93_22785"/>
<keyword evidence="2" id="KW-1185">Reference proteome</keyword>
<organism evidence="1 2">
    <name type="scientific">Piscinibacter gummiphilus</name>
    <dbReference type="NCBI Taxonomy" id="946333"/>
    <lineage>
        <taxon>Bacteria</taxon>
        <taxon>Pseudomonadati</taxon>
        <taxon>Pseudomonadota</taxon>
        <taxon>Betaproteobacteria</taxon>
        <taxon>Burkholderiales</taxon>
        <taxon>Sphaerotilaceae</taxon>
        <taxon>Piscinibacter</taxon>
    </lineage>
</organism>
<dbReference type="AlphaFoldDB" id="A0A1W6LE56"/>
<proteinExistence type="predicted"/>
<dbReference type="Proteomes" id="UP000193427">
    <property type="component" value="Chromosome"/>
</dbReference>
<protein>
    <submittedName>
        <fullName evidence="1">Uncharacterized protein</fullName>
    </submittedName>
</protein>
<dbReference type="KEGG" id="rgu:A4W93_22785"/>
<evidence type="ECO:0000313" key="1">
    <source>
        <dbReference type="EMBL" id="ARN22507.1"/>
    </source>
</evidence>
<name>A0A1W6LE56_9BURK</name>
<gene>
    <name evidence="1" type="ORF">A4W93_22785</name>
</gene>
<sequence length="153" mass="17301">MRSLAVQFDRSKVKNINEYAAVADVGTPGFLKLSHGAREYVCSLAWVKRVQQIFVGRVFGDRAAVFLYETVPVKRGVDRFHWIVWGDVPAAYLVLDDAPDPDSAVDAYLYEVRNWIAAVRGQESLPDVMPIDWAKTREGADQLEQLIEEVFGR</sequence>
<reference evidence="1 2" key="1">
    <citation type="submission" date="2016-04" db="EMBL/GenBank/DDBJ databases">
        <title>Complete genome sequence of natural rubber-degrading, novel Gram-negative bacterium, Rhizobacter gummiphilus strain NS21.</title>
        <authorList>
            <person name="Tabata M."/>
            <person name="Kasai D."/>
            <person name="Fukuda M."/>
        </authorList>
    </citation>
    <scope>NUCLEOTIDE SEQUENCE [LARGE SCALE GENOMIC DNA]</scope>
    <source>
        <strain evidence="1 2">NS21</strain>
    </source>
</reference>
<dbReference type="RefSeq" id="WP_085752808.1">
    <property type="nucleotide sequence ID" value="NZ_BSPR01000020.1"/>
</dbReference>